<reference evidence="1" key="1">
    <citation type="submission" date="2020-04" db="EMBL/GenBank/DDBJ databases">
        <authorList>
            <person name="Chiriac C."/>
            <person name="Salcher M."/>
            <person name="Ghai R."/>
            <person name="Kavagutti S V."/>
        </authorList>
    </citation>
    <scope>NUCLEOTIDE SEQUENCE</scope>
</reference>
<name>A0A6J5L0T8_9CAUD</name>
<accession>A0A6J5L0T8</accession>
<proteinExistence type="predicted"/>
<gene>
    <name evidence="1" type="ORF">UFOVP78_21</name>
</gene>
<protein>
    <submittedName>
        <fullName evidence="1">Uncharacterized protein</fullName>
    </submittedName>
</protein>
<organism evidence="1">
    <name type="scientific">uncultured Caudovirales phage</name>
    <dbReference type="NCBI Taxonomy" id="2100421"/>
    <lineage>
        <taxon>Viruses</taxon>
        <taxon>Duplodnaviria</taxon>
        <taxon>Heunggongvirae</taxon>
        <taxon>Uroviricota</taxon>
        <taxon>Caudoviricetes</taxon>
        <taxon>Peduoviridae</taxon>
        <taxon>Maltschvirus</taxon>
        <taxon>Maltschvirus maltsch</taxon>
    </lineage>
</organism>
<sequence length="76" mass="8614">MEIRTDIPLPAHAARRTNGMRPRYPFAELTVGASFAVPADQGDAMRAAARTWKHRHKGWDFTASKDGDHLRLWRTA</sequence>
<evidence type="ECO:0000313" key="1">
    <source>
        <dbReference type="EMBL" id="CAB4126833.1"/>
    </source>
</evidence>
<dbReference type="EMBL" id="LR796203">
    <property type="protein sequence ID" value="CAB4126833.1"/>
    <property type="molecule type" value="Genomic_DNA"/>
</dbReference>